<reference evidence="2 3" key="1">
    <citation type="submission" date="2017-09" db="EMBL/GenBank/DDBJ databases">
        <authorList>
            <person name="Lee N."/>
            <person name="Cho B.-K."/>
        </authorList>
    </citation>
    <scope>NUCLEOTIDE SEQUENCE [LARGE SCALE GENOMIC DNA]</scope>
    <source>
        <strain evidence="2 3">ATCC 12769</strain>
    </source>
</reference>
<organism evidence="2 3">
    <name type="scientific">Streptomyces nitrosporeus</name>
    <dbReference type="NCBI Taxonomy" id="28894"/>
    <lineage>
        <taxon>Bacteria</taxon>
        <taxon>Bacillati</taxon>
        <taxon>Actinomycetota</taxon>
        <taxon>Actinomycetes</taxon>
        <taxon>Kitasatosporales</taxon>
        <taxon>Streptomycetaceae</taxon>
        <taxon>Streptomyces</taxon>
    </lineage>
</organism>
<name>A0A5J6FBI3_9ACTN</name>
<sequence length="312" mass="33291">MIALPLLLIGCTRAGGEHQPADGEATENGSPGPASAPVVPVIDSANDRPLPLDTYLVNPDQLSLINKAYTKSVSLCMARFGFDHKPVMDPPAPRDSDAPKTRTDGRYGHQNAQLMAKWGYHPEGGFPADPPAPGTARKTSPDMVTAGRGTSDPEKAFGPGGQVVNGKTVPYHGCMGEAVKKLTGSADGDLYDPQIAVDVKMETLVRSQEDGRTREVFAAWSRCMKAAGHVYRDPLAAGGDPEWKNSPLPGTRELEVAKADAECRHENNVVGVWYAVDFALQEKAVAENAAALSRVKAELDRKVKAAGQVLER</sequence>
<gene>
    <name evidence="2" type="ORF">CP967_17160</name>
</gene>
<keyword evidence="3" id="KW-1185">Reference proteome</keyword>
<evidence type="ECO:0000313" key="2">
    <source>
        <dbReference type="EMBL" id="QEU73491.1"/>
    </source>
</evidence>
<accession>A0A5J6FBI3</accession>
<evidence type="ECO:0000313" key="3">
    <source>
        <dbReference type="Proteomes" id="UP000326178"/>
    </source>
</evidence>
<feature type="region of interest" description="Disordered" evidence="1">
    <location>
        <begin position="127"/>
        <end position="163"/>
    </location>
</feature>
<dbReference type="KEGG" id="snk:CP967_17160"/>
<dbReference type="Proteomes" id="UP000326178">
    <property type="component" value="Chromosome"/>
</dbReference>
<evidence type="ECO:0000256" key="1">
    <source>
        <dbReference type="SAM" id="MobiDB-lite"/>
    </source>
</evidence>
<proteinExistence type="predicted"/>
<feature type="region of interest" description="Disordered" evidence="1">
    <location>
        <begin position="15"/>
        <end position="36"/>
    </location>
</feature>
<protein>
    <submittedName>
        <fullName evidence="2">Uncharacterized protein</fullName>
    </submittedName>
</protein>
<feature type="region of interest" description="Disordered" evidence="1">
    <location>
        <begin position="85"/>
        <end position="105"/>
    </location>
</feature>
<dbReference type="AlphaFoldDB" id="A0A5J6FBI3"/>
<dbReference type="RefSeq" id="WP_150488797.1">
    <property type="nucleotide sequence ID" value="NZ_BMUV01000010.1"/>
</dbReference>
<dbReference type="EMBL" id="CP023702">
    <property type="protein sequence ID" value="QEU73491.1"/>
    <property type="molecule type" value="Genomic_DNA"/>
</dbReference>
<dbReference type="OrthoDB" id="4800194at2"/>